<comment type="catalytic activity">
    <reaction evidence="1 18 19">
        <text>(6R)-NADHX = (6S)-NADHX</text>
        <dbReference type="Rhea" id="RHEA:32215"/>
        <dbReference type="ChEBI" id="CHEBI:64074"/>
        <dbReference type="ChEBI" id="CHEBI:64075"/>
        <dbReference type="EC" id="5.1.99.6"/>
    </reaction>
</comment>
<evidence type="ECO:0000256" key="8">
    <source>
        <dbReference type="ARBA" id="ARBA00022857"/>
    </source>
</evidence>
<dbReference type="InterPro" id="IPR004443">
    <property type="entry name" value="YjeF_N_dom"/>
</dbReference>
<dbReference type="PIRSF" id="PIRSF017184">
    <property type="entry name" value="Nnr"/>
    <property type="match status" value="1"/>
</dbReference>
<evidence type="ECO:0000256" key="9">
    <source>
        <dbReference type="ARBA" id="ARBA00022958"/>
    </source>
</evidence>
<evidence type="ECO:0000313" key="23">
    <source>
        <dbReference type="Proteomes" id="UP000008809"/>
    </source>
</evidence>
<dbReference type="AlphaFoldDB" id="Q2IWZ7"/>
<sequence>MWARSGACCLSVRREYWELGMELLTPAEMDRADLLTIAWGSSGFALMLHAGRHVAQAAIELAETGPILVIAGPGNNGGDGLIAATELVALGRTVHVMLLGERDALKGDAALAAREWKGPLLPFLPQSIGTPSLIIDALFGSGLNRPVKDQALEMIEAVNATGVPVLAVDLPSGINGATGAVMGAAIRARETVTFFRRKPGHLLVPGRLYCGKLKVADIGIDPAVLDEIKPQAFENDPNLWLPHFPVPRADGHKYGRGHAVVISGELSQTGAARLAARGALRAGAGLVTLASPCDALAVNATALTAVMVRAIDTPDQLAGMLADRRFNAVGVGPGAGIDDRTRGNVLAALAAGAGTVLDADALTVFAGAPETLFEAIKSGANPQVVLTPHEGEFPRLFSDMSNKNPLRSKLERVRVAAQRSGAVVLLKGPDTVVASPDGRAAIAFNAPPWLATAGSGDVLTGIITGLLAQRVAAFEAACIGVWMHGEAACEAGPGLIAEDLTETLPAVIRRVYDELGIEY</sequence>
<comment type="similarity">
    <text evidence="18">Belongs to the NnrE/AIBP family.</text>
</comment>
<dbReference type="GO" id="GO:0046496">
    <property type="term" value="P:nicotinamide nucleotide metabolic process"/>
    <property type="evidence" value="ECO:0007669"/>
    <property type="project" value="UniProtKB-UniRule"/>
</dbReference>
<evidence type="ECO:0000313" key="22">
    <source>
        <dbReference type="EMBL" id="ABD07263.1"/>
    </source>
</evidence>
<gene>
    <name evidence="18" type="primary">nnrE</name>
    <name evidence="17" type="synonym">nnrD</name>
    <name evidence="22" type="ordered locus">RPB_2560</name>
</gene>
<evidence type="ECO:0000256" key="6">
    <source>
        <dbReference type="ARBA" id="ARBA00022741"/>
    </source>
</evidence>
<dbReference type="PROSITE" id="PS51383">
    <property type="entry name" value="YJEF_C_3"/>
    <property type="match status" value="1"/>
</dbReference>
<dbReference type="HOGENOM" id="CLU_024853_4_1_5"/>
<protein>
    <recommendedName>
        <fullName evidence="19">Bifunctional NAD(P)H-hydrate repair enzyme</fullName>
    </recommendedName>
    <alternativeName>
        <fullName evidence="19">Nicotinamide nucleotide repair protein</fullName>
    </alternativeName>
    <domain>
        <recommendedName>
            <fullName evidence="19">ADP-dependent (S)-NAD(P)H-hydrate dehydratase</fullName>
            <ecNumber evidence="19">4.2.1.136</ecNumber>
        </recommendedName>
        <alternativeName>
            <fullName evidence="19">ADP-dependent NAD(P)HX dehydratase</fullName>
        </alternativeName>
    </domain>
    <domain>
        <recommendedName>
            <fullName evidence="19">NAD(P)H-hydrate epimerase</fullName>
            <ecNumber evidence="19">5.1.99.6</ecNumber>
        </recommendedName>
    </domain>
</protein>
<dbReference type="EC" id="4.2.1.136" evidence="19"/>
<evidence type="ECO:0000256" key="15">
    <source>
        <dbReference type="ARBA" id="ARBA00048238"/>
    </source>
</evidence>
<evidence type="ECO:0000256" key="19">
    <source>
        <dbReference type="PIRNR" id="PIRNR017184"/>
    </source>
</evidence>
<dbReference type="NCBIfam" id="TIGR00196">
    <property type="entry name" value="yjeF_cterm"/>
    <property type="match status" value="1"/>
</dbReference>
<feature type="binding site" evidence="18">
    <location>
        <position position="172"/>
    </location>
    <ligand>
        <name>K(+)</name>
        <dbReference type="ChEBI" id="CHEBI:29103"/>
    </ligand>
</feature>
<keyword evidence="8 17" id="KW-0521">NADP</keyword>
<dbReference type="Pfam" id="PF01256">
    <property type="entry name" value="Carb_kinase"/>
    <property type="match status" value="1"/>
</dbReference>
<comment type="function">
    <text evidence="17">Catalyzes the dehydration of the S-form of NAD(P)HX at the expense of ADP, which is converted to AMP. Together with NAD(P)HX epimerase, which catalyzes the epimerization of the S- and R-forms, the enzyme allows the repair of both epimers of NAD(P)HX, a damaged form of NAD(P)H that is a result of enzymatic or heat-dependent hydration.</text>
</comment>
<dbReference type="Pfam" id="PF03853">
    <property type="entry name" value="YjeF_N"/>
    <property type="match status" value="1"/>
</dbReference>
<comment type="catalytic activity">
    <reaction evidence="2 18 19">
        <text>(6R)-NADPHX = (6S)-NADPHX</text>
        <dbReference type="Rhea" id="RHEA:32227"/>
        <dbReference type="ChEBI" id="CHEBI:64076"/>
        <dbReference type="ChEBI" id="CHEBI:64077"/>
        <dbReference type="EC" id="5.1.99.6"/>
    </reaction>
</comment>
<proteinExistence type="inferred from homology"/>
<keyword evidence="9 18" id="KW-0630">Potassium</keyword>
<keyword evidence="5 18" id="KW-0479">Metal-binding</keyword>
<evidence type="ECO:0000256" key="4">
    <source>
        <dbReference type="ARBA" id="ARBA00009524"/>
    </source>
</evidence>
<feature type="binding site" evidence="18">
    <location>
        <position position="136"/>
    </location>
    <ligand>
        <name>K(+)</name>
        <dbReference type="ChEBI" id="CHEBI:29103"/>
    </ligand>
</feature>
<evidence type="ECO:0000256" key="1">
    <source>
        <dbReference type="ARBA" id="ARBA00000013"/>
    </source>
</evidence>
<dbReference type="SUPFAM" id="SSF53613">
    <property type="entry name" value="Ribokinase-like"/>
    <property type="match status" value="1"/>
</dbReference>
<keyword evidence="23" id="KW-1185">Reference proteome</keyword>
<dbReference type="InterPro" id="IPR029056">
    <property type="entry name" value="Ribokinase-like"/>
</dbReference>
<feature type="binding site" evidence="17">
    <location>
        <position position="457"/>
    </location>
    <ligand>
        <name>(6S)-NADPHX</name>
        <dbReference type="ChEBI" id="CHEBI:64076"/>
    </ligand>
</feature>
<reference evidence="22 23" key="1">
    <citation type="submission" date="2006-01" db="EMBL/GenBank/DDBJ databases">
        <title>Complete sequence of Rhodopseudomonas palustris HaA2.</title>
        <authorList>
            <consortium name="US DOE Joint Genome Institute"/>
            <person name="Copeland A."/>
            <person name="Lucas S."/>
            <person name="Lapidus A."/>
            <person name="Barry K."/>
            <person name="Detter J.C."/>
            <person name="Glavina T."/>
            <person name="Hammon N."/>
            <person name="Israni S."/>
            <person name="Pitluck S."/>
            <person name="Chain P."/>
            <person name="Malfatti S."/>
            <person name="Shin M."/>
            <person name="Vergez L."/>
            <person name="Schmutz J."/>
            <person name="Larimer F."/>
            <person name="Land M."/>
            <person name="Hauser L."/>
            <person name="Pelletier D.A."/>
            <person name="Kyrpides N."/>
            <person name="Anderson I."/>
            <person name="Oda Y."/>
            <person name="Harwood C.S."/>
            <person name="Richardson P."/>
        </authorList>
    </citation>
    <scope>NUCLEOTIDE SEQUENCE [LARGE SCALE GENOMIC DNA]</scope>
    <source>
        <strain evidence="22 23">HaA2</strain>
    </source>
</reference>
<dbReference type="HAMAP" id="MF_01965">
    <property type="entry name" value="NADHX_dehydratase"/>
    <property type="match status" value="1"/>
</dbReference>
<dbReference type="InterPro" id="IPR036652">
    <property type="entry name" value="YjeF_N_dom_sf"/>
</dbReference>
<feature type="binding site" evidence="17">
    <location>
        <position position="389"/>
    </location>
    <ligand>
        <name>(6S)-NADPHX</name>
        <dbReference type="ChEBI" id="CHEBI:64076"/>
    </ligand>
</feature>
<feature type="binding site" evidence="18">
    <location>
        <begin position="140"/>
        <end position="146"/>
    </location>
    <ligand>
        <name>(6S)-NADPHX</name>
        <dbReference type="ChEBI" id="CHEBI:64076"/>
    </ligand>
</feature>
<dbReference type="PANTHER" id="PTHR12592:SF0">
    <property type="entry name" value="ATP-DEPENDENT (S)-NAD(P)H-HYDRATE DEHYDRATASE"/>
    <property type="match status" value="1"/>
</dbReference>
<comment type="catalytic activity">
    <reaction evidence="15 17 19">
        <text>(6S)-NADHX + ADP = AMP + phosphate + NADH + H(+)</text>
        <dbReference type="Rhea" id="RHEA:32223"/>
        <dbReference type="ChEBI" id="CHEBI:15378"/>
        <dbReference type="ChEBI" id="CHEBI:43474"/>
        <dbReference type="ChEBI" id="CHEBI:57945"/>
        <dbReference type="ChEBI" id="CHEBI:64074"/>
        <dbReference type="ChEBI" id="CHEBI:456215"/>
        <dbReference type="ChEBI" id="CHEBI:456216"/>
        <dbReference type="EC" id="4.2.1.136"/>
    </reaction>
</comment>
<evidence type="ECO:0000256" key="14">
    <source>
        <dbReference type="ARBA" id="ARBA00025153"/>
    </source>
</evidence>
<evidence type="ECO:0000256" key="10">
    <source>
        <dbReference type="ARBA" id="ARBA00023027"/>
    </source>
</evidence>
<feature type="binding site" evidence="18">
    <location>
        <begin position="75"/>
        <end position="79"/>
    </location>
    <ligand>
        <name>(6S)-NADPHX</name>
        <dbReference type="ChEBI" id="CHEBI:64076"/>
    </ligand>
</feature>
<feature type="binding site" evidence="17">
    <location>
        <position position="456"/>
    </location>
    <ligand>
        <name>AMP</name>
        <dbReference type="ChEBI" id="CHEBI:456215"/>
    </ligand>
</feature>
<comment type="cofactor">
    <cofactor evidence="17">
        <name>Mg(2+)</name>
        <dbReference type="ChEBI" id="CHEBI:18420"/>
    </cofactor>
</comment>
<comment type="subunit">
    <text evidence="17">Homotetramer.</text>
</comment>
<dbReference type="CDD" id="cd01171">
    <property type="entry name" value="YXKO-related"/>
    <property type="match status" value="1"/>
</dbReference>
<dbReference type="GO" id="GO:0052855">
    <property type="term" value="F:ADP-dependent NAD(P)H-hydrate dehydratase activity"/>
    <property type="evidence" value="ECO:0007669"/>
    <property type="project" value="UniProtKB-UniRule"/>
</dbReference>
<dbReference type="GO" id="GO:0046872">
    <property type="term" value="F:metal ion binding"/>
    <property type="evidence" value="ECO:0007669"/>
    <property type="project" value="UniProtKB-UniRule"/>
</dbReference>
<comment type="similarity">
    <text evidence="4 19">In the C-terminal section; belongs to the NnrD/CARKD family.</text>
</comment>
<dbReference type="Proteomes" id="UP000008809">
    <property type="component" value="Chromosome"/>
</dbReference>
<evidence type="ECO:0000259" key="20">
    <source>
        <dbReference type="PROSITE" id="PS51383"/>
    </source>
</evidence>
<dbReference type="InterPro" id="IPR017953">
    <property type="entry name" value="Carbohydrate_kinase_pred_CS"/>
</dbReference>
<dbReference type="STRING" id="316058.RPB_2560"/>
<keyword evidence="12 17" id="KW-0456">Lyase</keyword>
<dbReference type="EMBL" id="CP000250">
    <property type="protein sequence ID" value="ABD07263.1"/>
    <property type="molecule type" value="Genomic_DNA"/>
</dbReference>
<dbReference type="InterPro" id="IPR030677">
    <property type="entry name" value="Nnr"/>
</dbReference>
<evidence type="ECO:0000256" key="16">
    <source>
        <dbReference type="ARBA" id="ARBA00049209"/>
    </source>
</evidence>
<feature type="binding site" evidence="17">
    <location>
        <position position="271"/>
    </location>
    <ligand>
        <name>(6S)-NADPHX</name>
        <dbReference type="ChEBI" id="CHEBI:64076"/>
    </ligand>
</feature>
<evidence type="ECO:0000259" key="21">
    <source>
        <dbReference type="PROSITE" id="PS51385"/>
    </source>
</evidence>
<evidence type="ECO:0000256" key="17">
    <source>
        <dbReference type="HAMAP-Rule" id="MF_01965"/>
    </source>
</evidence>
<comment type="similarity">
    <text evidence="17">Belongs to the NnrD/CARKD family.</text>
</comment>
<dbReference type="PANTHER" id="PTHR12592">
    <property type="entry name" value="ATP-DEPENDENT (S)-NAD(P)H-HYDRATE DEHYDRATASE FAMILY MEMBER"/>
    <property type="match status" value="1"/>
</dbReference>
<dbReference type="InterPro" id="IPR000631">
    <property type="entry name" value="CARKD"/>
</dbReference>
<dbReference type="Gene3D" id="3.40.1190.20">
    <property type="match status" value="1"/>
</dbReference>
<comment type="catalytic activity">
    <reaction evidence="16 17 19">
        <text>(6S)-NADPHX + ADP = AMP + phosphate + NADPH + H(+)</text>
        <dbReference type="Rhea" id="RHEA:32235"/>
        <dbReference type="ChEBI" id="CHEBI:15378"/>
        <dbReference type="ChEBI" id="CHEBI:43474"/>
        <dbReference type="ChEBI" id="CHEBI:57783"/>
        <dbReference type="ChEBI" id="CHEBI:64076"/>
        <dbReference type="ChEBI" id="CHEBI:456215"/>
        <dbReference type="ChEBI" id="CHEBI:456216"/>
        <dbReference type="EC" id="4.2.1.136"/>
    </reaction>
</comment>
<comment type="function">
    <text evidence="18">Catalyzes the epimerization of the S- and R-forms of NAD(P)HX, a damaged form of NAD(P)H that is a result of enzymatic or heat-dependent hydration. This is a prerequisite for the S-specific NAD(P)H-hydrate dehydratase to allow the repair of both epimers of NAD(P)HX.</text>
</comment>
<evidence type="ECO:0000256" key="5">
    <source>
        <dbReference type="ARBA" id="ARBA00022723"/>
    </source>
</evidence>
<dbReference type="eggNOG" id="COG0063">
    <property type="taxonomic scope" value="Bacteria"/>
</dbReference>
<evidence type="ECO:0000256" key="2">
    <source>
        <dbReference type="ARBA" id="ARBA00000909"/>
    </source>
</evidence>
<feature type="binding site" evidence="17">
    <location>
        <position position="334"/>
    </location>
    <ligand>
        <name>(6S)-NADPHX</name>
        <dbReference type="ChEBI" id="CHEBI:64076"/>
    </ligand>
</feature>
<dbReference type="PROSITE" id="PS51385">
    <property type="entry name" value="YJEF_N"/>
    <property type="match status" value="1"/>
</dbReference>
<dbReference type="HAMAP" id="MF_01966">
    <property type="entry name" value="NADHX_epimerase"/>
    <property type="match status" value="1"/>
</dbReference>
<keyword evidence="11 18" id="KW-0413">Isomerase</keyword>
<dbReference type="GO" id="GO:0005524">
    <property type="term" value="F:ATP binding"/>
    <property type="evidence" value="ECO:0007669"/>
    <property type="project" value="UniProtKB-UniRule"/>
</dbReference>
<comment type="similarity">
    <text evidence="3 19">In the N-terminal section; belongs to the NnrE/AIBP family.</text>
</comment>
<comment type="caution">
    <text evidence="18">Lacks conserved residue(s) required for the propagation of feature annotation.</text>
</comment>
<feature type="binding site" evidence="17">
    <location>
        <begin position="427"/>
        <end position="431"/>
    </location>
    <ligand>
        <name>AMP</name>
        <dbReference type="ChEBI" id="CHEBI:456215"/>
    </ligand>
</feature>
<keyword evidence="7 17" id="KW-0067">ATP-binding</keyword>
<dbReference type="eggNOG" id="COG0062">
    <property type="taxonomic scope" value="Bacteria"/>
</dbReference>
<name>Q2IWZ7_RHOP2</name>
<keyword evidence="6 17" id="KW-0547">Nucleotide-binding</keyword>
<evidence type="ECO:0000256" key="12">
    <source>
        <dbReference type="ARBA" id="ARBA00023239"/>
    </source>
</evidence>
<feature type="domain" description="YjeF N-terminal" evidence="21">
    <location>
        <begin position="29"/>
        <end position="226"/>
    </location>
</feature>
<keyword evidence="13" id="KW-0511">Multifunctional enzyme</keyword>
<feature type="domain" description="YjeF C-terminal" evidence="20">
    <location>
        <begin position="236"/>
        <end position="511"/>
    </location>
</feature>
<comment type="cofactor">
    <cofactor evidence="18 19">
        <name>K(+)</name>
        <dbReference type="ChEBI" id="CHEBI:29103"/>
    </cofactor>
    <text evidence="18 19">Binds 1 potassium ion per subunit.</text>
</comment>
<dbReference type="PROSITE" id="PS01050">
    <property type="entry name" value="YJEF_C_2"/>
    <property type="match status" value="1"/>
</dbReference>
<dbReference type="Gene3D" id="3.40.50.10260">
    <property type="entry name" value="YjeF N-terminal domain"/>
    <property type="match status" value="1"/>
</dbReference>
<keyword evidence="10 17" id="KW-0520">NAD</keyword>
<evidence type="ECO:0000256" key="7">
    <source>
        <dbReference type="ARBA" id="ARBA00022840"/>
    </source>
</evidence>
<organism evidence="22 23">
    <name type="scientific">Rhodopseudomonas palustris (strain HaA2)</name>
    <dbReference type="NCBI Taxonomy" id="316058"/>
    <lineage>
        <taxon>Bacteria</taxon>
        <taxon>Pseudomonadati</taxon>
        <taxon>Pseudomonadota</taxon>
        <taxon>Alphaproteobacteria</taxon>
        <taxon>Hyphomicrobiales</taxon>
        <taxon>Nitrobacteraceae</taxon>
        <taxon>Rhodopseudomonas</taxon>
    </lineage>
</organism>
<evidence type="ECO:0000256" key="3">
    <source>
        <dbReference type="ARBA" id="ARBA00006001"/>
    </source>
</evidence>
<feature type="binding site" evidence="18">
    <location>
        <position position="169"/>
    </location>
    <ligand>
        <name>(6S)-NADPHX</name>
        <dbReference type="ChEBI" id="CHEBI:64076"/>
    </ligand>
</feature>
<evidence type="ECO:0000256" key="18">
    <source>
        <dbReference type="HAMAP-Rule" id="MF_01966"/>
    </source>
</evidence>
<dbReference type="GO" id="GO:0052856">
    <property type="term" value="F:NAD(P)HX epimerase activity"/>
    <property type="evidence" value="ECO:0007669"/>
    <property type="project" value="UniProtKB-UniRule"/>
</dbReference>
<dbReference type="EC" id="5.1.99.6" evidence="19"/>
<comment type="function">
    <text evidence="14 19">Bifunctional enzyme that catalyzes the epimerization of the S- and R-forms of NAD(P)HX and the dehydration of the S-form of NAD(P)HX at the expense of ADP, which is converted to AMP. This allows the repair of both epimers of NAD(P)HX, a damaged form of NAD(P)H that is a result of enzymatic or heat-dependent hydration.</text>
</comment>
<dbReference type="NCBIfam" id="TIGR00197">
    <property type="entry name" value="yjeF_nterm"/>
    <property type="match status" value="1"/>
</dbReference>
<evidence type="ECO:0000256" key="13">
    <source>
        <dbReference type="ARBA" id="ARBA00023268"/>
    </source>
</evidence>
<evidence type="ECO:0000256" key="11">
    <source>
        <dbReference type="ARBA" id="ARBA00023235"/>
    </source>
</evidence>
<dbReference type="GO" id="GO:0110051">
    <property type="term" value="P:metabolite repair"/>
    <property type="evidence" value="ECO:0007669"/>
    <property type="project" value="TreeGrafter"/>
</dbReference>
<dbReference type="SUPFAM" id="SSF64153">
    <property type="entry name" value="YjeF N-terminal domain-like"/>
    <property type="match status" value="1"/>
</dbReference>
<feature type="binding site" evidence="18">
    <location>
        <position position="76"/>
    </location>
    <ligand>
        <name>K(+)</name>
        <dbReference type="ChEBI" id="CHEBI:29103"/>
    </ligand>
</feature>
<accession>Q2IWZ7</accession>
<dbReference type="KEGG" id="rpb:RPB_2560"/>